<dbReference type="RefSeq" id="WP_283768587.1">
    <property type="nucleotide sequence ID" value="NZ_JAQOSO010000102.1"/>
</dbReference>
<dbReference type="NCBIfam" id="TIGR00072">
    <property type="entry name" value="hydrog_prot"/>
    <property type="match status" value="1"/>
</dbReference>
<keyword evidence="1" id="KW-0645">Protease</keyword>
<reference evidence="1 2" key="1">
    <citation type="submission" date="2023-01" db="EMBL/GenBank/DDBJ databases">
        <title>Novel diversity within Roseofilum (Cyanobacteria; Desertifilaceae) from marine benthic mats with descriptions of four novel species.</title>
        <authorList>
            <person name="Wang Y."/>
            <person name="Berthold D.E."/>
            <person name="Hu J."/>
            <person name="Lefler F.W."/>
            <person name="Laughinghouse H.D. IV."/>
        </authorList>
    </citation>
    <scope>NUCLEOTIDE SEQUENCE [LARGE SCALE GENOMIC DNA]</scope>
    <source>
        <strain evidence="1 2">BLCC-M114</strain>
    </source>
</reference>
<comment type="caution">
    <text evidence="1">The sequence shown here is derived from an EMBL/GenBank/DDBJ whole genome shotgun (WGS) entry which is preliminary data.</text>
</comment>
<dbReference type="InterPro" id="IPR000671">
    <property type="entry name" value="Peptidase_A31"/>
</dbReference>
<gene>
    <name evidence="1" type="ORF">PMG25_19640</name>
</gene>
<dbReference type="InterPro" id="IPR023430">
    <property type="entry name" value="Pept_HybD-like_dom_sf"/>
</dbReference>
<dbReference type="PANTHER" id="PTHR30302:SF5">
    <property type="entry name" value="SLR1876 PROTEIN"/>
    <property type="match status" value="1"/>
</dbReference>
<dbReference type="CDD" id="cd06066">
    <property type="entry name" value="H2MP_NAD-link-bidir"/>
    <property type="match status" value="1"/>
</dbReference>
<protein>
    <submittedName>
        <fullName evidence="1">Hydrogenase maturation protease</fullName>
    </submittedName>
</protein>
<dbReference type="EMBL" id="JAQOSO010000102">
    <property type="protein sequence ID" value="MDJ1176301.1"/>
    <property type="molecule type" value="Genomic_DNA"/>
</dbReference>
<evidence type="ECO:0000313" key="1">
    <source>
        <dbReference type="EMBL" id="MDJ1176301.1"/>
    </source>
</evidence>
<dbReference type="Proteomes" id="UP001235849">
    <property type="component" value="Unassembled WGS sequence"/>
</dbReference>
<proteinExistence type="predicted"/>
<accession>A0ABT7BCS5</accession>
<organism evidence="1 2">
    <name type="scientific">Roseofilum capinflatum BLCC-M114</name>
    <dbReference type="NCBI Taxonomy" id="3022440"/>
    <lineage>
        <taxon>Bacteria</taxon>
        <taxon>Bacillati</taxon>
        <taxon>Cyanobacteriota</taxon>
        <taxon>Cyanophyceae</taxon>
        <taxon>Desertifilales</taxon>
        <taxon>Desertifilaceae</taxon>
        <taxon>Roseofilum</taxon>
        <taxon>Roseofilum capinflatum</taxon>
    </lineage>
</organism>
<keyword evidence="2" id="KW-1185">Reference proteome</keyword>
<name>A0ABT7BCS5_9CYAN</name>
<dbReference type="SUPFAM" id="SSF53163">
    <property type="entry name" value="HybD-like"/>
    <property type="match status" value="1"/>
</dbReference>
<dbReference type="GO" id="GO:0008233">
    <property type="term" value="F:peptidase activity"/>
    <property type="evidence" value="ECO:0007669"/>
    <property type="project" value="UniProtKB-KW"/>
</dbReference>
<sequence>MSSPSSHPLVSPSPSSRVLVIGYGNLLRGDDGIGQTVAMRVEEWELPAVRSRPVHQLMPELAQELSEVQLAIFVDAALSGEEVTRSPLEPAPEQGLPWGHSLSPTRLLALCQWLYQAVPQAWLISVPGVDFSDSDRLSPLAKERVNIALNHITHLIQNHHNF</sequence>
<dbReference type="GO" id="GO:0006508">
    <property type="term" value="P:proteolysis"/>
    <property type="evidence" value="ECO:0007669"/>
    <property type="project" value="UniProtKB-KW"/>
</dbReference>
<dbReference type="PANTHER" id="PTHR30302">
    <property type="entry name" value="HYDROGENASE 1 MATURATION PROTEASE"/>
    <property type="match status" value="1"/>
</dbReference>
<dbReference type="Gene3D" id="3.40.50.1450">
    <property type="entry name" value="HybD-like"/>
    <property type="match status" value="1"/>
</dbReference>
<evidence type="ECO:0000313" key="2">
    <source>
        <dbReference type="Proteomes" id="UP001235849"/>
    </source>
</evidence>
<keyword evidence="1" id="KW-0378">Hydrolase</keyword>